<accession>A0A1R3HH07</accession>
<evidence type="ECO:0000313" key="3">
    <source>
        <dbReference type="Proteomes" id="UP000188268"/>
    </source>
</evidence>
<reference evidence="2 3" key="1">
    <citation type="submission" date="2013-09" db="EMBL/GenBank/DDBJ databases">
        <title>Corchorus capsularis genome sequencing.</title>
        <authorList>
            <person name="Alam M."/>
            <person name="Haque M.S."/>
            <person name="Islam M.S."/>
            <person name="Emdad E.M."/>
            <person name="Islam M.M."/>
            <person name="Ahmed B."/>
            <person name="Halim A."/>
            <person name="Hossen Q.M.M."/>
            <person name="Hossain M.Z."/>
            <person name="Ahmed R."/>
            <person name="Khan M.M."/>
            <person name="Islam R."/>
            <person name="Rashid M.M."/>
            <person name="Khan S.A."/>
            <person name="Rahman M.S."/>
            <person name="Alam M."/>
        </authorList>
    </citation>
    <scope>NUCLEOTIDE SEQUENCE [LARGE SCALE GENOMIC DNA]</scope>
    <source>
        <strain evidence="3">cv. CVL-1</strain>
        <tissue evidence="2">Whole seedling</tissue>
    </source>
</reference>
<organism evidence="2 3">
    <name type="scientific">Corchorus capsularis</name>
    <name type="common">Jute</name>
    <dbReference type="NCBI Taxonomy" id="210143"/>
    <lineage>
        <taxon>Eukaryota</taxon>
        <taxon>Viridiplantae</taxon>
        <taxon>Streptophyta</taxon>
        <taxon>Embryophyta</taxon>
        <taxon>Tracheophyta</taxon>
        <taxon>Spermatophyta</taxon>
        <taxon>Magnoliopsida</taxon>
        <taxon>eudicotyledons</taxon>
        <taxon>Gunneridae</taxon>
        <taxon>Pentapetalae</taxon>
        <taxon>rosids</taxon>
        <taxon>malvids</taxon>
        <taxon>Malvales</taxon>
        <taxon>Malvaceae</taxon>
        <taxon>Grewioideae</taxon>
        <taxon>Apeibeae</taxon>
        <taxon>Corchorus</taxon>
    </lineage>
</organism>
<comment type="caution">
    <text evidence="2">The sequence shown here is derived from an EMBL/GenBank/DDBJ whole genome shotgun (WGS) entry which is preliminary data.</text>
</comment>
<dbReference type="EMBL" id="AWWV01011980">
    <property type="protein sequence ID" value="OMO69677.1"/>
    <property type="molecule type" value="Genomic_DNA"/>
</dbReference>
<proteinExistence type="predicted"/>
<sequence>MAETRRRLVKKETGRRREGLRLSNASPTYTN</sequence>
<feature type="region of interest" description="Disordered" evidence="1">
    <location>
        <begin position="1"/>
        <end position="31"/>
    </location>
</feature>
<dbReference type="Proteomes" id="UP000188268">
    <property type="component" value="Unassembled WGS sequence"/>
</dbReference>
<protein>
    <submittedName>
        <fullName evidence="2">Uncharacterized protein</fullName>
    </submittedName>
</protein>
<gene>
    <name evidence="2" type="ORF">CCACVL1_19331</name>
</gene>
<evidence type="ECO:0000256" key="1">
    <source>
        <dbReference type="SAM" id="MobiDB-lite"/>
    </source>
</evidence>
<evidence type="ECO:0000313" key="2">
    <source>
        <dbReference type="EMBL" id="OMO69677.1"/>
    </source>
</evidence>
<feature type="compositionally biased region" description="Basic and acidic residues" evidence="1">
    <location>
        <begin position="1"/>
        <end position="20"/>
    </location>
</feature>
<dbReference type="Gramene" id="OMO69677">
    <property type="protein sequence ID" value="OMO69677"/>
    <property type="gene ID" value="CCACVL1_19331"/>
</dbReference>
<dbReference type="AlphaFoldDB" id="A0A1R3HH07"/>
<keyword evidence="3" id="KW-1185">Reference proteome</keyword>
<name>A0A1R3HH07_COCAP</name>